<feature type="region of interest" description="Disordered" evidence="16">
    <location>
        <begin position="473"/>
        <end position="497"/>
    </location>
</feature>
<evidence type="ECO:0000256" key="1">
    <source>
        <dbReference type="ARBA" id="ARBA00001917"/>
    </source>
</evidence>
<dbReference type="SUPFAM" id="SSF52343">
    <property type="entry name" value="Ferredoxin reductase-like, C-terminal NADP-linked domain"/>
    <property type="match status" value="1"/>
</dbReference>
<evidence type="ECO:0000256" key="8">
    <source>
        <dbReference type="ARBA" id="ARBA00022643"/>
    </source>
</evidence>
<reference evidence="19 20" key="1">
    <citation type="journal article" date="2019" name="Nat. Ecol. Evol.">
        <title>Megaphylogeny resolves global patterns of mushroom evolution.</title>
        <authorList>
            <person name="Varga T."/>
            <person name="Krizsan K."/>
            <person name="Foldi C."/>
            <person name="Dima B."/>
            <person name="Sanchez-Garcia M."/>
            <person name="Sanchez-Ramirez S."/>
            <person name="Szollosi G.J."/>
            <person name="Szarkandi J.G."/>
            <person name="Papp V."/>
            <person name="Albert L."/>
            <person name="Andreopoulos W."/>
            <person name="Angelini C."/>
            <person name="Antonin V."/>
            <person name="Barry K.W."/>
            <person name="Bougher N.L."/>
            <person name="Buchanan P."/>
            <person name="Buyck B."/>
            <person name="Bense V."/>
            <person name="Catcheside P."/>
            <person name="Chovatia M."/>
            <person name="Cooper J."/>
            <person name="Damon W."/>
            <person name="Desjardin D."/>
            <person name="Finy P."/>
            <person name="Geml J."/>
            <person name="Haridas S."/>
            <person name="Hughes K."/>
            <person name="Justo A."/>
            <person name="Karasinski D."/>
            <person name="Kautmanova I."/>
            <person name="Kiss B."/>
            <person name="Kocsube S."/>
            <person name="Kotiranta H."/>
            <person name="LaButti K.M."/>
            <person name="Lechner B.E."/>
            <person name="Liimatainen K."/>
            <person name="Lipzen A."/>
            <person name="Lukacs Z."/>
            <person name="Mihaltcheva S."/>
            <person name="Morgado L.N."/>
            <person name="Niskanen T."/>
            <person name="Noordeloos M.E."/>
            <person name="Ohm R.A."/>
            <person name="Ortiz-Santana B."/>
            <person name="Ovrebo C."/>
            <person name="Racz N."/>
            <person name="Riley R."/>
            <person name="Savchenko A."/>
            <person name="Shiryaev A."/>
            <person name="Soop K."/>
            <person name="Spirin V."/>
            <person name="Szebenyi C."/>
            <person name="Tomsovsky M."/>
            <person name="Tulloss R.E."/>
            <person name="Uehling J."/>
            <person name="Grigoriev I.V."/>
            <person name="Vagvolgyi C."/>
            <person name="Papp T."/>
            <person name="Martin F.M."/>
            <person name="Miettinen O."/>
            <person name="Hibbett D.S."/>
            <person name="Nagy L.G."/>
        </authorList>
    </citation>
    <scope>NUCLEOTIDE SEQUENCE [LARGE SCALE GENOMIC DNA]</scope>
    <source>
        <strain evidence="19 20">OMC1185</strain>
    </source>
</reference>
<evidence type="ECO:0000256" key="2">
    <source>
        <dbReference type="ARBA" id="ARBA00001971"/>
    </source>
</evidence>
<dbReference type="InterPro" id="IPR039261">
    <property type="entry name" value="FNR_nucleotide-bd"/>
</dbReference>
<keyword evidence="12" id="KW-0560">Oxidoreductase</keyword>
<keyword evidence="13 15" id="KW-0408">Iron</keyword>
<dbReference type="SUPFAM" id="SSF52218">
    <property type="entry name" value="Flavoproteins"/>
    <property type="match status" value="1"/>
</dbReference>
<dbReference type="Gene3D" id="1.10.630.10">
    <property type="entry name" value="Cytochrome P450"/>
    <property type="match status" value="1"/>
</dbReference>
<dbReference type="SUPFAM" id="SSF48264">
    <property type="entry name" value="Cytochrome P450"/>
    <property type="match status" value="1"/>
</dbReference>
<evidence type="ECO:0000259" key="18">
    <source>
        <dbReference type="PROSITE" id="PS51384"/>
    </source>
</evidence>
<comment type="cofactor">
    <cofactor evidence="3">
        <name>FAD</name>
        <dbReference type="ChEBI" id="CHEBI:57692"/>
    </cofactor>
</comment>
<keyword evidence="11" id="KW-0521">NADP</keyword>
<dbReference type="PRINTS" id="PR00385">
    <property type="entry name" value="P450"/>
</dbReference>
<comment type="cofactor">
    <cofactor evidence="1">
        <name>FMN</name>
        <dbReference type="ChEBI" id="CHEBI:58210"/>
    </cofactor>
</comment>
<dbReference type="SUPFAM" id="SSF63380">
    <property type="entry name" value="Riboflavin synthase domain-like"/>
    <property type="match status" value="1"/>
</dbReference>
<keyword evidence="8" id="KW-0288">FMN</keyword>
<dbReference type="InterPro" id="IPR001433">
    <property type="entry name" value="OxRdtase_FAD/NAD-bd"/>
</dbReference>
<evidence type="ECO:0000256" key="9">
    <source>
        <dbReference type="ARBA" id="ARBA00022723"/>
    </source>
</evidence>
<dbReference type="InterPro" id="IPR008254">
    <property type="entry name" value="Flavodoxin/NO_synth"/>
</dbReference>
<evidence type="ECO:0000313" key="19">
    <source>
        <dbReference type="EMBL" id="TFK52531.1"/>
    </source>
</evidence>
<evidence type="ECO:0000313" key="20">
    <source>
        <dbReference type="Proteomes" id="UP000305948"/>
    </source>
</evidence>
<dbReference type="InterPro" id="IPR002401">
    <property type="entry name" value="Cyt_P450_E_grp-I"/>
</dbReference>
<evidence type="ECO:0000256" key="14">
    <source>
        <dbReference type="ARBA" id="ARBA00023033"/>
    </source>
</evidence>
<keyword evidence="6 15" id="KW-0349">Heme</keyword>
<protein>
    <submittedName>
        <fullName evidence="19">Bifunctional P-450/NADPH-P450 reductase</fullName>
    </submittedName>
</protein>
<name>A0A5C3NG78_9AGAM</name>
<evidence type="ECO:0000256" key="5">
    <source>
        <dbReference type="ARBA" id="ARBA00022448"/>
    </source>
</evidence>
<dbReference type="PROSITE" id="PS00086">
    <property type="entry name" value="CYTOCHROME_P450"/>
    <property type="match status" value="1"/>
</dbReference>
<dbReference type="InterPro" id="IPR017972">
    <property type="entry name" value="Cyt_P450_CS"/>
</dbReference>
<evidence type="ECO:0000256" key="6">
    <source>
        <dbReference type="ARBA" id="ARBA00022617"/>
    </source>
</evidence>
<dbReference type="PRINTS" id="PR00463">
    <property type="entry name" value="EP450I"/>
</dbReference>
<dbReference type="GO" id="GO:0020037">
    <property type="term" value="F:heme binding"/>
    <property type="evidence" value="ECO:0007669"/>
    <property type="project" value="InterPro"/>
</dbReference>
<feature type="domain" description="Flavodoxin-like" evidence="17">
    <location>
        <begin position="499"/>
        <end position="640"/>
    </location>
</feature>
<evidence type="ECO:0000256" key="11">
    <source>
        <dbReference type="ARBA" id="ARBA00022857"/>
    </source>
</evidence>
<dbReference type="CDD" id="cd11068">
    <property type="entry name" value="CYP120A1"/>
    <property type="match status" value="1"/>
</dbReference>
<feature type="compositionally biased region" description="Low complexity" evidence="16">
    <location>
        <begin position="473"/>
        <end position="485"/>
    </location>
</feature>
<dbReference type="EMBL" id="ML213509">
    <property type="protein sequence ID" value="TFK52531.1"/>
    <property type="molecule type" value="Genomic_DNA"/>
</dbReference>
<proteinExistence type="inferred from homology"/>
<dbReference type="PROSITE" id="PS50902">
    <property type="entry name" value="FLAVODOXIN_LIKE"/>
    <property type="match status" value="1"/>
</dbReference>
<dbReference type="Pfam" id="PF00258">
    <property type="entry name" value="Flavodoxin_1"/>
    <property type="match status" value="1"/>
</dbReference>
<dbReference type="Proteomes" id="UP000305948">
    <property type="component" value="Unassembled WGS sequence"/>
</dbReference>
<dbReference type="Gene3D" id="3.40.50.360">
    <property type="match status" value="1"/>
</dbReference>
<keyword evidence="7" id="KW-0285">Flavoprotein</keyword>
<dbReference type="InterPro" id="IPR036396">
    <property type="entry name" value="Cyt_P450_sf"/>
</dbReference>
<dbReference type="InterPro" id="IPR023173">
    <property type="entry name" value="NADPH_Cyt_P450_Rdtase_alpha"/>
</dbReference>
<dbReference type="GO" id="GO:0070330">
    <property type="term" value="F:aromatase activity"/>
    <property type="evidence" value="ECO:0007669"/>
    <property type="project" value="InterPro"/>
</dbReference>
<dbReference type="PANTHER" id="PTHR19384">
    <property type="entry name" value="NITRIC OXIDE SYNTHASE-RELATED"/>
    <property type="match status" value="1"/>
</dbReference>
<dbReference type="PROSITE" id="PS51384">
    <property type="entry name" value="FAD_FR"/>
    <property type="match status" value="1"/>
</dbReference>
<dbReference type="Pfam" id="PF00067">
    <property type="entry name" value="p450"/>
    <property type="match status" value="1"/>
</dbReference>
<dbReference type="PIRSF" id="PIRSF000209">
    <property type="entry name" value="Bifunctional_P450_P450R"/>
    <property type="match status" value="1"/>
</dbReference>
<comment type="cofactor">
    <cofactor evidence="2 15">
        <name>heme</name>
        <dbReference type="ChEBI" id="CHEBI:30413"/>
    </cofactor>
</comment>
<keyword evidence="9 15" id="KW-0479">Metal-binding</keyword>
<feature type="domain" description="FAD-binding FR-type" evidence="18">
    <location>
        <begin position="676"/>
        <end position="906"/>
    </location>
</feature>
<evidence type="ECO:0000256" key="7">
    <source>
        <dbReference type="ARBA" id="ARBA00022630"/>
    </source>
</evidence>
<dbReference type="InterPro" id="IPR003097">
    <property type="entry name" value="CysJ-like_FAD-binding"/>
</dbReference>
<dbReference type="GO" id="GO:0005829">
    <property type="term" value="C:cytosol"/>
    <property type="evidence" value="ECO:0007669"/>
    <property type="project" value="TreeGrafter"/>
</dbReference>
<feature type="binding site" description="axial binding residue" evidence="15">
    <location>
        <position position="406"/>
    </location>
    <ligand>
        <name>heme</name>
        <dbReference type="ChEBI" id="CHEBI:30413"/>
    </ligand>
    <ligandPart>
        <name>Fe</name>
        <dbReference type="ChEBI" id="CHEBI:18248"/>
    </ligandPart>
</feature>
<dbReference type="Gene3D" id="1.20.990.10">
    <property type="entry name" value="NADPH-cytochrome p450 Reductase, Chain A, domain 3"/>
    <property type="match status" value="1"/>
</dbReference>
<dbReference type="STRING" id="5364.A0A5C3NG78"/>
<keyword evidence="20" id="KW-1185">Reference proteome</keyword>
<dbReference type="Pfam" id="PF00175">
    <property type="entry name" value="NAD_binding_1"/>
    <property type="match status" value="1"/>
</dbReference>
<dbReference type="GO" id="GO:0005506">
    <property type="term" value="F:iron ion binding"/>
    <property type="evidence" value="ECO:0007669"/>
    <property type="project" value="InterPro"/>
</dbReference>
<organism evidence="19 20">
    <name type="scientific">Heliocybe sulcata</name>
    <dbReference type="NCBI Taxonomy" id="5364"/>
    <lineage>
        <taxon>Eukaryota</taxon>
        <taxon>Fungi</taxon>
        <taxon>Dikarya</taxon>
        <taxon>Basidiomycota</taxon>
        <taxon>Agaricomycotina</taxon>
        <taxon>Agaricomycetes</taxon>
        <taxon>Gloeophyllales</taxon>
        <taxon>Gloeophyllaceae</taxon>
        <taxon>Heliocybe</taxon>
    </lineage>
</organism>
<dbReference type="Gene3D" id="3.40.50.80">
    <property type="entry name" value="Nucleotide-binding domain of ferredoxin-NADP reductase (FNR) module"/>
    <property type="match status" value="1"/>
</dbReference>
<evidence type="ECO:0000256" key="16">
    <source>
        <dbReference type="SAM" id="MobiDB-lite"/>
    </source>
</evidence>
<dbReference type="Gene3D" id="2.40.30.10">
    <property type="entry name" value="Translation factors"/>
    <property type="match status" value="1"/>
</dbReference>
<dbReference type="PANTHER" id="PTHR19384:SF127">
    <property type="entry name" value="BIFUNCTIONAL CYTOCHROME P450_NADPH--P450 REDUCTASE"/>
    <property type="match status" value="1"/>
</dbReference>
<keyword evidence="10" id="KW-0274">FAD</keyword>
<dbReference type="FunFam" id="1.10.630.10:FF:000040">
    <property type="entry name" value="Bifunctional cytochrome P450/NADPH--P450 reductase"/>
    <property type="match status" value="1"/>
</dbReference>
<dbReference type="InterPro" id="IPR001128">
    <property type="entry name" value="Cyt_P450"/>
</dbReference>
<sequence>MSVPIPQPPTIPFLGNVLAIDKELPLGSFGLLAKQYGEIYQLNLLGRIVYFVNSAELVRELSDDKKFQKIVPGSLNEVRSLAGDGLFTAHADEPNWAIAHRLLMPAFGTANIRNMWDDMKDICSQLILKWSRFGPDYVISPTDDFTRLTLDTIALCSMNYRFNSFYSETLPPFCEAMTDFLKECNARANRPSIVQALMTSTTAKWEADRKLMIDVSSEIVKHRRHHPIEKKDLLNTMLYGRDPKTGQGLDDDAITKNVSGDSSSHVLSGHETTSGLLSFATYHLLKNPECLIRLRKEVDDVTQGNPITLEHLAKMPYLNAVLREAIRLNPTAAVRAVVALEDCVLAGRYSVKKGQGFAINNHEAHHDHKVWGEDADEFKPERMLDGKFEAMPPESWQPFGFGMRACIGRPFAWQEAQLVLASIIQTFDLCFNNPGYTLEIKQALTLKPKDFYIRATLRSDAAHLLSTPSSSLLAPKAAGQPAKAQVEAEADDGTPKPKMYVLYGSNTGTSESFAQRIASDASSHGFKATIGTMDQSTGRVFTDGPVVIITASFEGDPADNAAQAVQWLEQGASDAEFNGLKYAVFGCGNRDWVRTYQRIPTLVDEVLEKKGGTRLLPRGEGDAAGSSFFEDFDAWEAEMWSVLTKEYNTVSKKVEETLTVETTKSGTTRASELRQPDTRLGTVTQNRVLTKPSASGIKRHLEFALPEGVSFRAGDYLAILPVNPPELVKRAIAHFGLSPEEEVTLSSSSPSTLPLNRPINIQSLMSGYVELSQPASTKDLQVLSTLTDDAATKSTLEGLLGDYKASVLTKRISVLDILEAHKDIKVSLSTFLRLLPPMRIRQYSISSSPLADPQHATLTVSIVEGAPVPGHRDVPFLGVASNYLARLQPGERVQLMVKPSGTQFHPPSDLSTPILMFCAGSGLAPMRGFIQERAKQKESGREVGPMYLFFGCRSPEEDYLYSEDDLAEWVKNGVVDVRPAFSRASEKSEGCKYVQDRIWHDREDVMKAYNEGARFYVCGSRKVATGVQKVCIDMLKEAEKLDDEEAHRIWEKVEQERGASDIFE</sequence>
<dbReference type="GO" id="GO:0003958">
    <property type="term" value="F:NADPH-hemoprotein reductase activity"/>
    <property type="evidence" value="ECO:0007669"/>
    <property type="project" value="InterPro"/>
</dbReference>
<dbReference type="InterPro" id="IPR017938">
    <property type="entry name" value="Riboflavin_synthase-like_b-brl"/>
</dbReference>
<evidence type="ECO:0000256" key="13">
    <source>
        <dbReference type="ARBA" id="ARBA00023004"/>
    </source>
</evidence>
<gene>
    <name evidence="19" type="ORF">OE88DRAFT_1628411</name>
</gene>
<dbReference type="InterPro" id="IPR023206">
    <property type="entry name" value="Bifunctional_P450_P450_red"/>
</dbReference>
<dbReference type="CDD" id="cd06206">
    <property type="entry name" value="bifunctional_CYPOR"/>
    <property type="match status" value="1"/>
</dbReference>
<dbReference type="InterPro" id="IPR029039">
    <property type="entry name" value="Flavoprotein-like_sf"/>
</dbReference>
<evidence type="ECO:0000259" key="17">
    <source>
        <dbReference type="PROSITE" id="PS50902"/>
    </source>
</evidence>
<evidence type="ECO:0000256" key="15">
    <source>
        <dbReference type="PIRSR" id="PIRSR000209-1"/>
    </source>
</evidence>
<evidence type="ECO:0000256" key="3">
    <source>
        <dbReference type="ARBA" id="ARBA00001974"/>
    </source>
</evidence>
<keyword evidence="5" id="KW-0813">Transport</keyword>
<dbReference type="OrthoDB" id="1470350at2759"/>
<comment type="similarity">
    <text evidence="4">In the N-terminal section; belongs to the cytochrome P450 family.</text>
</comment>
<evidence type="ECO:0000256" key="10">
    <source>
        <dbReference type="ARBA" id="ARBA00022827"/>
    </source>
</evidence>
<accession>A0A5C3NG78</accession>
<dbReference type="InterPro" id="IPR017927">
    <property type="entry name" value="FAD-bd_FR_type"/>
</dbReference>
<dbReference type="GO" id="GO:0010181">
    <property type="term" value="F:FMN binding"/>
    <property type="evidence" value="ECO:0007669"/>
    <property type="project" value="InterPro"/>
</dbReference>
<keyword evidence="14" id="KW-0503">Monooxygenase</keyword>
<dbReference type="GO" id="GO:0050660">
    <property type="term" value="F:flavin adenine dinucleotide binding"/>
    <property type="evidence" value="ECO:0007669"/>
    <property type="project" value="TreeGrafter"/>
</dbReference>
<dbReference type="AlphaFoldDB" id="A0A5C3NG78"/>
<dbReference type="Pfam" id="PF00667">
    <property type="entry name" value="FAD_binding_1"/>
    <property type="match status" value="1"/>
</dbReference>
<evidence type="ECO:0000256" key="12">
    <source>
        <dbReference type="ARBA" id="ARBA00023002"/>
    </source>
</evidence>
<evidence type="ECO:0000256" key="4">
    <source>
        <dbReference type="ARBA" id="ARBA00010018"/>
    </source>
</evidence>